<evidence type="ECO:0000313" key="1">
    <source>
        <dbReference type="EMBL" id="VHO02214.1"/>
    </source>
</evidence>
<dbReference type="EMBL" id="CAAJGR010000059">
    <property type="protein sequence ID" value="VHO02214.1"/>
    <property type="molecule type" value="Genomic_DNA"/>
</dbReference>
<proteinExistence type="predicted"/>
<dbReference type="AlphaFoldDB" id="A0A486XI43"/>
<organism evidence="1">
    <name type="scientific">Rheinheimera sp. BAL341</name>
    <dbReference type="NCBI Taxonomy" id="1708203"/>
    <lineage>
        <taxon>Bacteria</taxon>
        <taxon>Pseudomonadati</taxon>
        <taxon>Pseudomonadota</taxon>
        <taxon>Gammaproteobacteria</taxon>
        <taxon>Chromatiales</taxon>
        <taxon>Chromatiaceae</taxon>
        <taxon>Rheinheimera</taxon>
    </lineage>
</organism>
<sequence length="41" mass="4713">MAKKPILPMIFRLKVPKKSTLDKQVKRIKTAHKVASPAWLN</sequence>
<name>A0A486XI43_9GAMM</name>
<protein>
    <submittedName>
        <fullName evidence="1">Uncharacterized protein</fullName>
    </submittedName>
</protein>
<gene>
    <name evidence="1" type="ORF">BAL341_624</name>
</gene>
<accession>A0A486XI43</accession>
<reference evidence="1" key="1">
    <citation type="submission" date="2019-04" db="EMBL/GenBank/DDBJ databases">
        <authorList>
            <person name="Brambilla D."/>
        </authorList>
    </citation>
    <scope>NUCLEOTIDE SEQUENCE</scope>
    <source>
        <strain evidence="1">BAL1</strain>
    </source>
</reference>